<evidence type="ECO:0000313" key="1">
    <source>
        <dbReference type="EMBL" id="ARO74376.1"/>
    </source>
</evidence>
<accession>A0A2P0QHZ7</accession>
<keyword evidence="1" id="KW-0934">Plastid</keyword>
<sequence length="142" mass="16551">MFPNRAITGILPLNQIEEFVESLPLKEGYNKEEIYKLYLNHLKDVLIDDGFYSQIMQFLCNKNLEPVWLTSGTCKDYGFSTPGFFLPFEPWLSKPNVYGQIRNGKVWDSLQQTETKKFIKYLNPKGVTKQVMFLGKKPYIVV</sequence>
<dbReference type="AlphaFoldDB" id="A0A2P0QHZ7"/>
<organism evidence="1">
    <name type="scientific">Codium arenicola</name>
    <dbReference type="NCBI Taxonomy" id="1191365"/>
    <lineage>
        <taxon>Eukaryota</taxon>
        <taxon>Viridiplantae</taxon>
        <taxon>Chlorophyta</taxon>
        <taxon>core chlorophytes</taxon>
        <taxon>Ulvophyceae</taxon>
        <taxon>TCBD clade</taxon>
        <taxon>Bryopsidales</taxon>
        <taxon>Bryopsidineae</taxon>
        <taxon>Codiaceae</taxon>
        <taxon>Codium</taxon>
    </lineage>
</organism>
<geneLocation type="chloroplast" evidence="1"/>
<keyword evidence="1" id="KW-0150">Chloroplast</keyword>
<proteinExistence type="predicted"/>
<protein>
    <submittedName>
        <fullName evidence="1">Uncharacterized protein</fullName>
    </submittedName>
</protein>
<reference evidence="1" key="1">
    <citation type="submission" date="2017-03" db="EMBL/GenBank/DDBJ databases">
        <title>Chloroplast genome evolution in siphonous green algae.</title>
        <authorList>
            <person name="Cremen M.C."/>
            <person name="Marcelino V.R."/>
            <person name="Verbruggen H."/>
        </authorList>
    </citation>
    <scope>NUCLEOTIDE SEQUENCE</scope>
</reference>
<name>A0A2P0QHZ7_9CHLO</name>
<dbReference type="EMBL" id="KY819066">
    <property type="protein sequence ID" value="ARO74376.1"/>
    <property type="molecule type" value="Genomic_DNA"/>
</dbReference>
<dbReference type="GeneID" id="37276307"/>
<gene>
    <name evidence="1" type="primary">orf142</name>
</gene>
<dbReference type="RefSeq" id="YP_009472716.1">
    <property type="nucleotide sequence ID" value="NC_037366.1"/>
</dbReference>